<reference evidence="2" key="1">
    <citation type="journal article" date="2023" name="G3 (Bethesda)">
        <title>A reference genome for the long-term kleptoplast-retaining sea slug Elysia crispata morphotype clarki.</title>
        <authorList>
            <person name="Eastman K.E."/>
            <person name="Pendleton A.L."/>
            <person name="Shaikh M.A."/>
            <person name="Suttiyut T."/>
            <person name="Ogas R."/>
            <person name="Tomko P."/>
            <person name="Gavelis G."/>
            <person name="Widhalm J.R."/>
            <person name="Wisecaver J.H."/>
        </authorList>
    </citation>
    <scope>NUCLEOTIDE SEQUENCE</scope>
    <source>
        <strain evidence="2">ECLA1</strain>
    </source>
</reference>
<name>A0AAE0ZJG9_9GAST</name>
<evidence type="ECO:0000313" key="2">
    <source>
        <dbReference type="EMBL" id="KAK3770574.1"/>
    </source>
</evidence>
<dbReference type="EMBL" id="JAWDGP010003810">
    <property type="protein sequence ID" value="KAK3770574.1"/>
    <property type="molecule type" value="Genomic_DNA"/>
</dbReference>
<accession>A0AAE0ZJG9</accession>
<sequence length="90" mass="9608">MPSATFGDDVRDVSQPYSTSRGKKPPVIFILGSILLPSSAATPIANNMTVRCDSFRGESYIETKAVSEAGMSLVLLQTLSPFTKTGLVKI</sequence>
<organism evidence="2 3">
    <name type="scientific">Elysia crispata</name>
    <name type="common">lettuce slug</name>
    <dbReference type="NCBI Taxonomy" id="231223"/>
    <lineage>
        <taxon>Eukaryota</taxon>
        <taxon>Metazoa</taxon>
        <taxon>Spiralia</taxon>
        <taxon>Lophotrochozoa</taxon>
        <taxon>Mollusca</taxon>
        <taxon>Gastropoda</taxon>
        <taxon>Heterobranchia</taxon>
        <taxon>Euthyneura</taxon>
        <taxon>Panpulmonata</taxon>
        <taxon>Sacoglossa</taxon>
        <taxon>Placobranchoidea</taxon>
        <taxon>Plakobranchidae</taxon>
        <taxon>Elysia</taxon>
    </lineage>
</organism>
<dbReference type="AlphaFoldDB" id="A0AAE0ZJG9"/>
<feature type="region of interest" description="Disordered" evidence="1">
    <location>
        <begin position="1"/>
        <end position="22"/>
    </location>
</feature>
<gene>
    <name evidence="2" type="ORF">RRG08_005946</name>
</gene>
<proteinExistence type="predicted"/>
<dbReference type="Proteomes" id="UP001283361">
    <property type="component" value="Unassembled WGS sequence"/>
</dbReference>
<evidence type="ECO:0000313" key="3">
    <source>
        <dbReference type="Proteomes" id="UP001283361"/>
    </source>
</evidence>
<comment type="caution">
    <text evidence="2">The sequence shown here is derived from an EMBL/GenBank/DDBJ whole genome shotgun (WGS) entry which is preliminary data.</text>
</comment>
<evidence type="ECO:0000256" key="1">
    <source>
        <dbReference type="SAM" id="MobiDB-lite"/>
    </source>
</evidence>
<protein>
    <submittedName>
        <fullName evidence="2">Uncharacterized protein</fullName>
    </submittedName>
</protein>
<keyword evidence="3" id="KW-1185">Reference proteome</keyword>